<organism evidence="1 2">
    <name type="scientific">Streptacidiphilus alkalitolerans</name>
    <dbReference type="NCBI Taxonomy" id="3342712"/>
    <lineage>
        <taxon>Bacteria</taxon>
        <taxon>Bacillati</taxon>
        <taxon>Actinomycetota</taxon>
        <taxon>Actinomycetes</taxon>
        <taxon>Kitasatosporales</taxon>
        <taxon>Streptomycetaceae</taxon>
        <taxon>Streptacidiphilus</taxon>
    </lineage>
</organism>
<dbReference type="Proteomes" id="UP001592582">
    <property type="component" value="Unassembled WGS sequence"/>
</dbReference>
<proteinExistence type="predicted"/>
<reference evidence="1 2" key="1">
    <citation type="submission" date="2024-09" db="EMBL/GenBank/DDBJ databases">
        <authorList>
            <person name="Lee S.D."/>
        </authorList>
    </citation>
    <scope>NUCLEOTIDE SEQUENCE [LARGE SCALE GENOMIC DNA]</scope>
    <source>
        <strain evidence="1 2">N1-1</strain>
    </source>
</reference>
<name>A0ABV6VD62_9ACTN</name>
<keyword evidence="2" id="KW-1185">Reference proteome</keyword>
<dbReference type="Pfam" id="PF02687">
    <property type="entry name" value="FtsX"/>
    <property type="match status" value="1"/>
</dbReference>
<dbReference type="PANTHER" id="PTHR30572:SF9">
    <property type="entry name" value="ABC TRANSPORTER PERMEASE PROTEIN"/>
    <property type="match status" value="1"/>
</dbReference>
<comment type="caution">
    <text evidence="1">The sequence shown here is derived from an EMBL/GenBank/DDBJ whole genome shotgun (WGS) entry which is preliminary data.</text>
</comment>
<gene>
    <name evidence="1" type="ORF">ACEZDG_20140</name>
</gene>
<dbReference type="PANTHER" id="PTHR30572">
    <property type="entry name" value="MEMBRANE COMPONENT OF TRANSPORTER-RELATED"/>
    <property type="match status" value="1"/>
</dbReference>
<protein>
    <submittedName>
        <fullName evidence="1">ABC transporter permease</fullName>
    </submittedName>
</protein>
<evidence type="ECO:0000313" key="2">
    <source>
        <dbReference type="Proteomes" id="UP001592582"/>
    </source>
</evidence>
<sequence>MNFVKRAAFSLRARKGKTGILLGIFLVICTLLLGGFLLQDATARRQAEAGRRIGVDVTVRGAELTSRTVDTLGASPPVQRYNPMLRAVTEPQGLTPVVSNLPEPRRSERAGDGGKDGLTVYGIRDSGMLLDFATGTTTIVSGRALTEQDRARRVVLIEQRLAVRNRLKVGDRVTLASADGKRTAAFEIVGLYQDPRPDPPQWVAPSELSANQVYAPVAALTALGFGDRPEEAVFKVGSPGQVQQLRAEAARLLGARGFRFDVNDKAYRDQVLPLQRVGSFTAALVWLITLSGAVILSLIVAMTIRERRDELGMLLALGEKKWRLIGQHTVEVAAVLLPALALAALAGQSLAHRAGSALLAHEQHSVTADRIPSLAPLPQAPQVPQEAQAPQVRMDVGELGKVAGIGLGIALVSTVVPGIGILRLHPRSILTDTE</sequence>
<evidence type="ECO:0000313" key="1">
    <source>
        <dbReference type="EMBL" id="MFC1411576.1"/>
    </source>
</evidence>
<dbReference type="InterPro" id="IPR025857">
    <property type="entry name" value="MacB_PCD"/>
</dbReference>
<accession>A0ABV6VD62</accession>
<dbReference type="Pfam" id="PF12704">
    <property type="entry name" value="MacB_PCD"/>
    <property type="match status" value="1"/>
</dbReference>
<dbReference type="InterPro" id="IPR050250">
    <property type="entry name" value="Macrolide_Exporter_MacB"/>
</dbReference>
<dbReference type="EMBL" id="JBHEZX010000008">
    <property type="protein sequence ID" value="MFC1411576.1"/>
    <property type="molecule type" value="Genomic_DNA"/>
</dbReference>
<dbReference type="InterPro" id="IPR003838">
    <property type="entry name" value="ABC3_permease_C"/>
</dbReference>